<accession>A0A374MN15</accession>
<evidence type="ECO:0000256" key="3">
    <source>
        <dbReference type="ARBA" id="ARBA00023172"/>
    </source>
</evidence>
<evidence type="ECO:0000256" key="1">
    <source>
        <dbReference type="ARBA" id="ARBA00008857"/>
    </source>
</evidence>
<dbReference type="EMBL" id="QSOF01000030">
    <property type="protein sequence ID" value="RGI72705.1"/>
    <property type="molecule type" value="Genomic_DNA"/>
</dbReference>
<dbReference type="GO" id="GO:0003677">
    <property type="term" value="F:DNA binding"/>
    <property type="evidence" value="ECO:0007669"/>
    <property type="project" value="UniProtKB-KW"/>
</dbReference>
<dbReference type="PROSITE" id="PS51898">
    <property type="entry name" value="TYR_RECOMBINASE"/>
    <property type="match status" value="1"/>
</dbReference>
<evidence type="ECO:0000256" key="2">
    <source>
        <dbReference type="ARBA" id="ARBA00023125"/>
    </source>
</evidence>
<dbReference type="GeneID" id="78404132"/>
<feature type="domain" description="Tyr recombinase" evidence="4">
    <location>
        <begin position="224"/>
        <end position="402"/>
    </location>
</feature>
<dbReference type="InterPro" id="IPR002104">
    <property type="entry name" value="Integrase_catalytic"/>
</dbReference>
<dbReference type="InterPro" id="IPR010998">
    <property type="entry name" value="Integrase_recombinase_N"/>
</dbReference>
<evidence type="ECO:0000313" key="6">
    <source>
        <dbReference type="Proteomes" id="UP000263754"/>
    </source>
</evidence>
<dbReference type="Pfam" id="PF00589">
    <property type="entry name" value="Phage_integrase"/>
    <property type="match status" value="1"/>
</dbReference>
<comment type="caution">
    <text evidence="5">The sequence shown here is derived from an EMBL/GenBank/DDBJ whole genome shotgun (WGS) entry which is preliminary data.</text>
</comment>
<gene>
    <name evidence="5" type="ORF">DXD90_17310</name>
</gene>
<dbReference type="Proteomes" id="UP000263754">
    <property type="component" value="Unassembled WGS sequence"/>
</dbReference>
<keyword evidence="3" id="KW-0233">DNA recombination</keyword>
<reference evidence="5 6" key="1">
    <citation type="submission" date="2018-08" db="EMBL/GenBank/DDBJ databases">
        <title>A genome reference for cultivated species of the human gut microbiota.</title>
        <authorList>
            <person name="Zou Y."/>
            <person name="Xue W."/>
            <person name="Luo G."/>
        </authorList>
    </citation>
    <scope>NUCLEOTIDE SEQUENCE [LARGE SCALE GENOMIC DNA]</scope>
    <source>
        <strain evidence="5 6">TM10-17</strain>
    </source>
</reference>
<dbReference type="GO" id="GO:0006310">
    <property type="term" value="P:DNA recombination"/>
    <property type="evidence" value="ECO:0007669"/>
    <property type="project" value="UniProtKB-KW"/>
</dbReference>
<dbReference type="AlphaFoldDB" id="A0A374MN15"/>
<comment type="similarity">
    <text evidence="1">Belongs to the 'phage' integrase family.</text>
</comment>
<keyword evidence="2" id="KW-0238">DNA-binding</keyword>
<dbReference type="PANTHER" id="PTHR30349:SF64">
    <property type="entry name" value="PROPHAGE INTEGRASE INTD-RELATED"/>
    <property type="match status" value="1"/>
</dbReference>
<evidence type="ECO:0000313" key="5">
    <source>
        <dbReference type="EMBL" id="RGI72705.1"/>
    </source>
</evidence>
<organism evidence="5 6">
    <name type="scientific">Bacteroides uniformis</name>
    <dbReference type="NCBI Taxonomy" id="820"/>
    <lineage>
        <taxon>Bacteria</taxon>
        <taxon>Pseudomonadati</taxon>
        <taxon>Bacteroidota</taxon>
        <taxon>Bacteroidia</taxon>
        <taxon>Bacteroidales</taxon>
        <taxon>Bacteroidaceae</taxon>
        <taxon>Bacteroides</taxon>
    </lineage>
</organism>
<dbReference type="InterPro" id="IPR011010">
    <property type="entry name" value="DNA_brk_join_enz"/>
</dbReference>
<dbReference type="InterPro" id="IPR025269">
    <property type="entry name" value="SAM-like_dom"/>
</dbReference>
<dbReference type="GO" id="GO:0015074">
    <property type="term" value="P:DNA integration"/>
    <property type="evidence" value="ECO:0007669"/>
    <property type="project" value="InterPro"/>
</dbReference>
<protein>
    <submittedName>
        <fullName evidence="5">Site-specific integrase</fullName>
    </submittedName>
</protein>
<dbReference type="CDD" id="cd01185">
    <property type="entry name" value="INTN1_C_like"/>
    <property type="match status" value="1"/>
</dbReference>
<proteinExistence type="inferred from homology"/>
<name>A0A374MN15_BACUN</name>
<dbReference type="Pfam" id="PF17293">
    <property type="entry name" value="Arm-DNA-bind_5"/>
    <property type="match status" value="1"/>
</dbReference>
<evidence type="ECO:0000259" key="4">
    <source>
        <dbReference type="PROSITE" id="PS51898"/>
    </source>
</evidence>
<dbReference type="InterPro" id="IPR035386">
    <property type="entry name" value="Arm-DNA-bind_5"/>
</dbReference>
<dbReference type="Gene3D" id="1.10.443.10">
    <property type="entry name" value="Intergrase catalytic core"/>
    <property type="match status" value="1"/>
</dbReference>
<dbReference type="Gene3D" id="1.10.150.130">
    <property type="match status" value="1"/>
</dbReference>
<dbReference type="InterPro" id="IPR050090">
    <property type="entry name" value="Tyrosine_recombinase_XerCD"/>
</dbReference>
<dbReference type="InterPro" id="IPR013762">
    <property type="entry name" value="Integrase-like_cat_sf"/>
</dbReference>
<dbReference type="Pfam" id="PF13102">
    <property type="entry name" value="Phage_int_SAM_5"/>
    <property type="match status" value="1"/>
</dbReference>
<dbReference type="RefSeq" id="WP_008141558.1">
    <property type="nucleotide sequence ID" value="NZ_JAQCWL010000003.1"/>
</dbReference>
<sequence>MGIEKRRSTLSVLFYIKRQKLLKNGEAPVCMRITVDKRKAEIMIKRSVPVELWNQSKECSKGKDRNSQELNHYISSVRAKVLQIHRELEVDAKMVTADAIRDRYYGRDKVQHTLLEIYTDHNEKCRALIGKEYTESTVTKFETSINRLREFIRFGYHKDDLFLNELDGQFVRDFEYWLKTSIGCQNNSALKHLKNLKKVIRIALANGWIEKDPFYGIHFKMDEVNVEFLSQEELDRLMEKDFEIKRLEQVRDVFAFCCYTGLAFADVHQLSKEHLVRDNDGNLWIRKARQKTKQMCNIPVISPARKLIDKYSHQPDCIAKNVLLPVLSNQKMNAYLKEIADICGIQKRLTTHVARHTAATVVFLANEVSMENVAKILGHSNIRMTQHYAKVLDTSILRDMKNVERSFLKRQV</sequence>
<dbReference type="SUPFAM" id="SSF56349">
    <property type="entry name" value="DNA breaking-rejoining enzymes"/>
    <property type="match status" value="1"/>
</dbReference>
<dbReference type="PANTHER" id="PTHR30349">
    <property type="entry name" value="PHAGE INTEGRASE-RELATED"/>
    <property type="match status" value="1"/>
</dbReference>